<gene>
    <name evidence="1" type="ORF">SAMN04488055_5508</name>
</gene>
<dbReference type="EMBL" id="FSRA01000002">
    <property type="protein sequence ID" value="SIO53938.1"/>
    <property type="molecule type" value="Genomic_DNA"/>
</dbReference>
<dbReference type="Proteomes" id="UP000185003">
    <property type="component" value="Unassembled WGS sequence"/>
</dbReference>
<protein>
    <submittedName>
        <fullName evidence="1">Uncharacterized protein</fullName>
    </submittedName>
</protein>
<dbReference type="STRING" id="536979.SAMN04488055_5508"/>
<organism evidence="1 2">
    <name type="scientific">Chitinophaga niabensis</name>
    <dbReference type="NCBI Taxonomy" id="536979"/>
    <lineage>
        <taxon>Bacteria</taxon>
        <taxon>Pseudomonadati</taxon>
        <taxon>Bacteroidota</taxon>
        <taxon>Chitinophagia</taxon>
        <taxon>Chitinophagales</taxon>
        <taxon>Chitinophagaceae</taxon>
        <taxon>Chitinophaga</taxon>
    </lineage>
</organism>
<evidence type="ECO:0000313" key="1">
    <source>
        <dbReference type="EMBL" id="SIO53938.1"/>
    </source>
</evidence>
<name>A0A1N6KBK3_9BACT</name>
<reference evidence="2" key="1">
    <citation type="submission" date="2016-11" db="EMBL/GenBank/DDBJ databases">
        <authorList>
            <person name="Varghese N."/>
            <person name="Submissions S."/>
        </authorList>
    </citation>
    <scope>NUCLEOTIDE SEQUENCE [LARGE SCALE GENOMIC DNA]</scope>
    <source>
        <strain evidence="2">DSM 24787</strain>
    </source>
</reference>
<dbReference type="RefSeq" id="WP_074242732.1">
    <property type="nucleotide sequence ID" value="NZ_FSRA01000002.1"/>
</dbReference>
<dbReference type="OrthoDB" id="9830896at2"/>
<evidence type="ECO:0000313" key="2">
    <source>
        <dbReference type="Proteomes" id="UP000185003"/>
    </source>
</evidence>
<keyword evidence="2" id="KW-1185">Reference proteome</keyword>
<dbReference type="AlphaFoldDB" id="A0A1N6KBK3"/>
<proteinExistence type="predicted"/>
<accession>A0A1N6KBK3</accession>
<sequence>MAQTKISLHEVKGDLMTYLNWSLNALVPFVPTAADRYLLENKAVIVKVSQMLLKSIHYRPSTIYRGIILRKHVNCIIPDANLQYLSFSTDRTVAEHFADINGFGSDWINVPIQLGNYGYVIQYLPNVSEVLFHYQFLDFLPYAEALNLIGMNGYDEVEGLKLQKEITILQPVDPLTNITPQILRSIIQV</sequence>